<evidence type="ECO:0000259" key="1">
    <source>
        <dbReference type="Pfam" id="PF07238"/>
    </source>
</evidence>
<dbReference type="SUPFAM" id="SSF141371">
    <property type="entry name" value="PilZ domain-like"/>
    <property type="match status" value="1"/>
</dbReference>
<protein>
    <recommendedName>
        <fullName evidence="1">PilZ domain-containing protein</fullName>
    </recommendedName>
</protein>
<dbReference type="EMBL" id="LAZR01000024">
    <property type="protein sequence ID" value="KKO03992.1"/>
    <property type="molecule type" value="Genomic_DNA"/>
</dbReference>
<dbReference type="GO" id="GO:0035438">
    <property type="term" value="F:cyclic-di-GMP binding"/>
    <property type="evidence" value="ECO:0007669"/>
    <property type="project" value="InterPro"/>
</dbReference>
<evidence type="ECO:0000313" key="2">
    <source>
        <dbReference type="EMBL" id="KKO03992.1"/>
    </source>
</evidence>
<proteinExistence type="predicted"/>
<dbReference type="Gene3D" id="2.40.10.220">
    <property type="entry name" value="predicted glycosyltransferase like domains"/>
    <property type="match status" value="1"/>
</dbReference>
<feature type="domain" description="PilZ" evidence="1">
    <location>
        <begin position="10"/>
        <end position="101"/>
    </location>
</feature>
<dbReference type="InterPro" id="IPR009875">
    <property type="entry name" value="PilZ_domain"/>
</dbReference>
<comment type="caution">
    <text evidence="2">The sequence shown here is derived from an EMBL/GenBank/DDBJ whole genome shotgun (WGS) entry which is preliminary data.</text>
</comment>
<accession>A0A0F9XX56</accession>
<organism evidence="2">
    <name type="scientific">marine sediment metagenome</name>
    <dbReference type="NCBI Taxonomy" id="412755"/>
    <lineage>
        <taxon>unclassified sequences</taxon>
        <taxon>metagenomes</taxon>
        <taxon>ecological metagenomes</taxon>
    </lineage>
</organism>
<dbReference type="AlphaFoldDB" id="A0A0F9XX56"/>
<reference evidence="2" key="1">
    <citation type="journal article" date="2015" name="Nature">
        <title>Complex archaea that bridge the gap between prokaryotes and eukaryotes.</title>
        <authorList>
            <person name="Spang A."/>
            <person name="Saw J.H."/>
            <person name="Jorgensen S.L."/>
            <person name="Zaremba-Niedzwiedzka K."/>
            <person name="Martijn J."/>
            <person name="Lind A.E."/>
            <person name="van Eijk R."/>
            <person name="Schleper C."/>
            <person name="Guy L."/>
            <person name="Ettema T.J."/>
        </authorList>
    </citation>
    <scope>NUCLEOTIDE SEQUENCE</scope>
</reference>
<sequence length="101" mass="11104">MSFHDQQYSEKRDFMRMKMETTATLRVLSDDQTHGVQCQDLSNQGAQVVCAQRIIEGTLVELAIPSPTEGMQGLQARGQVVRCEAGEDGGSVIGIQFDTLD</sequence>
<name>A0A0F9XX56_9ZZZZ</name>
<dbReference type="Pfam" id="PF07238">
    <property type="entry name" value="PilZ"/>
    <property type="match status" value="1"/>
</dbReference>
<gene>
    <name evidence="2" type="ORF">LCGC14_0088830</name>
</gene>